<evidence type="ECO:0000259" key="8">
    <source>
        <dbReference type="PROSITE" id="PS51144"/>
    </source>
</evidence>
<evidence type="ECO:0000256" key="7">
    <source>
        <dbReference type="SAM" id="SignalP"/>
    </source>
</evidence>
<dbReference type="PANTHER" id="PTHR18952">
    <property type="entry name" value="CARBONIC ANHYDRASE"/>
    <property type="match status" value="1"/>
</dbReference>
<comment type="similarity">
    <text evidence="1">Belongs to the alpha-carbonic anhydrase family.</text>
</comment>
<dbReference type="EC" id="4.2.1.1" evidence="2"/>
<gene>
    <name evidence="9" type="ORF">B0T11DRAFT_2138</name>
</gene>
<dbReference type="GO" id="GO:0004089">
    <property type="term" value="F:carbonate dehydratase activity"/>
    <property type="evidence" value="ECO:0007669"/>
    <property type="project" value="UniProtKB-EC"/>
</dbReference>
<sequence>MRSILAFSALTSLVSAFCDHGTTLNPRQNDIGETLELAFSGIGGPLEWGHLNESYRICSTGTSQSPINIHSNNITTIAGAQLGFDLPNRPEGAEFENLGKTVEVNTTGTLVRDGKTFNLAQFHFHTPGEHQIDSHYYPLEVHFVFQAEDDSIAVVGFVLEPGTDEEASALFKNVFVNLEQIPRRGLKTVTGALDFTELRDHLHKSQVFQYTGSLTVPPCSQNLAWNVVQEPLFIDLKSFRAVRKTMGFNARYIQNPPGEVNLLQHACRLMAEDDEAEKARLATP</sequence>
<evidence type="ECO:0000256" key="5">
    <source>
        <dbReference type="ARBA" id="ARBA00023239"/>
    </source>
</evidence>
<dbReference type="Pfam" id="PF00194">
    <property type="entry name" value="Carb_anhydrase"/>
    <property type="match status" value="1"/>
</dbReference>
<evidence type="ECO:0000256" key="3">
    <source>
        <dbReference type="ARBA" id="ARBA00022723"/>
    </source>
</evidence>
<feature type="domain" description="Alpha-carbonic anhydrase" evidence="8">
    <location>
        <begin position="35"/>
        <end position="284"/>
    </location>
</feature>
<dbReference type="GO" id="GO:0008270">
    <property type="term" value="F:zinc ion binding"/>
    <property type="evidence" value="ECO:0007669"/>
    <property type="project" value="InterPro"/>
</dbReference>
<evidence type="ECO:0000256" key="1">
    <source>
        <dbReference type="ARBA" id="ARBA00010718"/>
    </source>
</evidence>
<feature type="chain" id="PRO_5035447258" description="carbonic anhydrase" evidence="7">
    <location>
        <begin position="17"/>
        <end position="284"/>
    </location>
</feature>
<proteinExistence type="inferred from homology"/>
<evidence type="ECO:0000256" key="2">
    <source>
        <dbReference type="ARBA" id="ARBA00012925"/>
    </source>
</evidence>
<dbReference type="Gene3D" id="3.10.200.10">
    <property type="entry name" value="Alpha carbonic anhydrase"/>
    <property type="match status" value="1"/>
</dbReference>
<keyword evidence="10" id="KW-1185">Reference proteome</keyword>
<dbReference type="PANTHER" id="PTHR18952:SF265">
    <property type="entry name" value="CARBONIC ANHYDRASE"/>
    <property type="match status" value="1"/>
</dbReference>
<keyword evidence="3" id="KW-0479">Metal-binding</keyword>
<dbReference type="OrthoDB" id="429145at2759"/>
<name>A0A8K0TQI8_9PEZI</name>
<evidence type="ECO:0000313" key="9">
    <source>
        <dbReference type="EMBL" id="KAH7374632.1"/>
    </source>
</evidence>
<dbReference type="Proteomes" id="UP000813385">
    <property type="component" value="Unassembled WGS sequence"/>
</dbReference>
<dbReference type="InterPro" id="IPR001148">
    <property type="entry name" value="CA_dom"/>
</dbReference>
<protein>
    <recommendedName>
        <fullName evidence="2">carbonic anhydrase</fullName>
        <ecNumber evidence="2">4.2.1.1</ecNumber>
    </recommendedName>
</protein>
<evidence type="ECO:0000313" key="10">
    <source>
        <dbReference type="Proteomes" id="UP000813385"/>
    </source>
</evidence>
<organism evidence="9 10">
    <name type="scientific">Plectosphaerella cucumerina</name>
    <dbReference type="NCBI Taxonomy" id="40658"/>
    <lineage>
        <taxon>Eukaryota</taxon>
        <taxon>Fungi</taxon>
        <taxon>Dikarya</taxon>
        <taxon>Ascomycota</taxon>
        <taxon>Pezizomycotina</taxon>
        <taxon>Sordariomycetes</taxon>
        <taxon>Hypocreomycetidae</taxon>
        <taxon>Glomerellales</taxon>
        <taxon>Plectosphaerellaceae</taxon>
        <taxon>Plectosphaerella</taxon>
    </lineage>
</organism>
<dbReference type="InterPro" id="IPR023561">
    <property type="entry name" value="Carbonic_anhydrase_a-class"/>
</dbReference>
<comment type="catalytic activity">
    <reaction evidence="6">
        <text>hydrogencarbonate + H(+) = CO2 + H2O</text>
        <dbReference type="Rhea" id="RHEA:10748"/>
        <dbReference type="ChEBI" id="CHEBI:15377"/>
        <dbReference type="ChEBI" id="CHEBI:15378"/>
        <dbReference type="ChEBI" id="CHEBI:16526"/>
        <dbReference type="ChEBI" id="CHEBI:17544"/>
        <dbReference type="EC" id="4.2.1.1"/>
    </reaction>
</comment>
<dbReference type="SMART" id="SM01057">
    <property type="entry name" value="Carb_anhydrase"/>
    <property type="match status" value="1"/>
</dbReference>
<keyword evidence="5" id="KW-0456">Lyase</keyword>
<reference evidence="9" key="1">
    <citation type="journal article" date="2021" name="Nat. Commun.">
        <title>Genetic determinants of endophytism in the Arabidopsis root mycobiome.</title>
        <authorList>
            <person name="Mesny F."/>
            <person name="Miyauchi S."/>
            <person name="Thiergart T."/>
            <person name="Pickel B."/>
            <person name="Atanasova L."/>
            <person name="Karlsson M."/>
            <person name="Huettel B."/>
            <person name="Barry K.W."/>
            <person name="Haridas S."/>
            <person name="Chen C."/>
            <person name="Bauer D."/>
            <person name="Andreopoulos W."/>
            <person name="Pangilinan J."/>
            <person name="LaButti K."/>
            <person name="Riley R."/>
            <person name="Lipzen A."/>
            <person name="Clum A."/>
            <person name="Drula E."/>
            <person name="Henrissat B."/>
            <person name="Kohler A."/>
            <person name="Grigoriev I.V."/>
            <person name="Martin F.M."/>
            <person name="Hacquard S."/>
        </authorList>
    </citation>
    <scope>NUCLEOTIDE SEQUENCE</scope>
    <source>
        <strain evidence="9">MPI-CAGE-AT-0016</strain>
    </source>
</reference>
<dbReference type="CDD" id="cd03124">
    <property type="entry name" value="alpha_CA_prokaryotic_like"/>
    <property type="match status" value="1"/>
</dbReference>
<dbReference type="InterPro" id="IPR036398">
    <property type="entry name" value="CA_dom_sf"/>
</dbReference>
<dbReference type="AlphaFoldDB" id="A0A8K0TQI8"/>
<comment type="caution">
    <text evidence="9">The sequence shown here is derived from an EMBL/GenBank/DDBJ whole genome shotgun (WGS) entry which is preliminary data.</text>
</comment>
<keyword evidence="7" id="KW-0732">Signal</keyword>
<accession>A0A8K0TQI8</accession>
<evidence type="ECO:0000256" key="6">
    <source>
        <dbReference type="ARBA" id="ARBA00048348"/>
    </source>
</evidence>
<dbReference type="InterPro" id="IPR041891">
    <property type="entry name" value="Alpha_CA_prokaryot-like"/>
</dbReference>
<evidence type="ECO:0000256" key="4">
    <source>
        <dbReference type="ARBA" id="ARBA00022833"/>
    </source>
</evidence>
<feature type="signal peptide" evidence="7">
    <location>
        <begin position="1"/>
        <end position="16"/>
    </location>
</feature>
<dbReference type="SUPFAM" id="SSF51069">
    <property type="entry name" value="Carbonic anhydrase"/>
    <property type="match status" value="1"/>
</dbReference>
<dbReference type="PROSITE" id="PS51144">
    <property type="entry name" value="ALPHA_CA_2"/>
    <property type="match status" value="1"/>
</dbReference>
<dbReference type="EMBL" id="JAGPXD010000001">
    <property type="protein sequence ID" value="KAH7374632.1"/>
    <property type="molecule type" value="Genomic_DNA"/>
</dbReference>
<keyword evidence="4" id="KW-0862">Zinc</keyword>